<dbReference type="AlphaFoldDB" id="A0AAN4VUL3"/>
<dbReference type="EMBL" id="BQKE01000001">
    <property type="protein sequence ID" value="GJM60374.1"/>
    <property type="molecule type" value="Genomic_DNA"/>
</dbReference>
<protein>
    <submittedName>
        <fullName evidence="1">Uncharacterized protein</fullName>
    </submittedName>
</protein>
<reference evidence="1 2" key="1">
    <citation type="submission" date="2021-12" db="EMBL/GenBank/DDBJ databases">
        <title>Genome sequencing of bacteria with rrn-lacking chromosome and rrn-plasmid.</title>
        <authorList>
            <person name="Anda M."/>
            <person name="Iwasaki W."/>
        </authorList>
    </citation>
    <scope>NUCLEOTIDE SEQUENCE [LARGE SCALE GENOMIC DNA]</scope>
    <source>
        <strain evidence="1 2">NBRC 15940</strain>
    </source>
</reference>
<organism evidence="1 2">
    <name type="scientific">Persicobacter diffluens</name>
    <dbReference type="NCBI Taxonomy" id="981"/>
    <lineage>
        <taxon>Bacteria</taxon>
        <taxon>Pseudomonadati</taxon>
        <taxon>Bacteroidota</taxon>
        <taxon>Cytophagia</taxon>
        <taxon>Cytophagales</taxon>
        <taxon>Persicobacteraceae</taxon>
        <taxon>Persicobacter</taxon>
    </lineage>
</organism>
<sequence length="53" mass="6071">MEYAKESYYQQNSLPTLASDRLRRLILIGGNLISRLRIRVINILAVVVIRSLA</sequence>
<keyword evidence="2" id="KW-1185">Reference proteome</keyword>
<comment type="caution">
    <text evidence="1">The sequence shown here is derived from an EMBL/GenBank/DDBJ whole genome shotgun (WGS) entry which is preliminary data.</text>
</comment>
<name>A0AAN4VUL3_9BACT</name>
<proteinExistence type="predicted"/>
<evidence type="ECO:0000313" key="2">
    <source>
        <dbReference type="Proteomes" id="UP001310022"/>
    </source>
</evidence>
<dbReference type="Proteomes" id="UP001310022">
    <property type="component" value="Unassembled WGS sequence"/>
</dbReference>
<evidence type="ECO:0000313" key="1">
    <source>
        <dbReference type="EMBL" id="GJM60374.1"/>
    </source>
</evidence>
<accession>A0AAN4VUL3</accession>
<gene>
    <name evidence="1" type="ORF">PEDI_09260</name>
</gene>